<dbReference type="GO" id="GO:0016020">
    <property type="term" value="C:membrane"/>
    <property type="evidence" value="ECO:0007669"/>
    <property type="project" value="InterPro"/>
</dbReference>
<protein>
    <submittedName>
        <fullName evidence="4">Histidine kinase</fullName>
    </submittedName>
</protein>
<dbReference type="RefSeq" id="WP_308732349.1">
    <property type="nucleotide sequence ID" value="NZ_JAJEQN010000047.1"/>
</dbReference>
<evidence type="ECO:0000259" key="3">
    <source>
        <dbReference type="Pfam" id="PF06580"/>
    </source>
</evidence>
<feature type="domain" description="Signal transduction histidine kinase internal region" evidence="3">
    <location>
        <begin position="361"/>
        <end position="438"/>
    </location>
</feature>
<dbReference type="PANTHER" id="PTHR34220:SF7">
    <property type="entry name" value="SENSOR HISTIDINE KINASE YPDA"/>
    <property type="match status" value="1"/>
</dbReference>
<dbReference type="GO" id="GO:0000155">
    <property type="term" value="F:phosphorelay sensor kinase activity"/>
    <property type="evidence" value="ECO:0007669"/>
    <property type="project" value="InterPro"/>
</dbReference>
<evidence type="ECO:0000313" key="5">
    <source>
        <dbReference type="Proteomes" id="UP001198200"/>
    </source>
</evidence>
<dbReference type="Pfam" id="PF06580">
    <property type="entry name" value="His_kinase"/>
    <property type="match status" value="1"/>
</dbReference>
<name>A0AAE3E6B3_9FIRM</name>
<keyword evidence="4" id="KW-0808">Transferase</keyword>
<feature type="coiled-coil region" evidence="1">
    <location>
        <begin position="326"/>
        <end position="368"/>
    </location>
</feature>
<keyword evidence="2" id="KW-1133">Transmembrane helix</keyword>
<feature type="transmembrane region" description="Helical" evidence="2">
    <location>
        <begin position="274"/>
        <end position="295"/>
    </location>
</feature>
<reference evidence="4 5" key="1">
    <citation type="submission" date="2021-10" db="EMBL/GenBank/DDBJ databases">
        <title>Anaerobic single-cell dispensing facilitates the cultivation of human gut bacteria.</title>
        <authorList>
            <person name="Afrizal A."/>
        </authorList>
    </citation>
    <scope>NUCLEOTIDE SEQUENCE [LARGE SCALE GENOMIC DNA]</scope>
    <source>
        <strain evidence="4 5">CLA-AA-H224</strain>
    </source>
</reference>
<dbReference type="AlphaFoldDB" id="A0AAE3E6B3"/>
<keyword evidence="4" id="KW-0418">Kinase</keyword>
<dbReference type="PROSITE" id="PS51257">
    <property type="entry name" value="PROKAR_LIPOPROTEIN"/>
    <property type="match status" value="1"/>
</dbReference>
<keyword evidence="5" id="KW-1185">Reference proteome</keyword>
<accession>A0AAE3E6B3</accession>
<proteinExistence type="predicted"/>
<keyword evidence="2" id="KW-0472">Membrane</keyword>
<keyword evidence="1" id="KW-0175">Coiled coil</keyword>
<dbReference type="EMBL" id="JAJEQN010000047">
    <property type="protein sequence ID" value="MCC2222749.1"/>
    <property type="molecule type" value="Genomic_DNA"/>
</dbReference>
<dbReference type="InterPro" id="IPR010559">
    <property type="entry name" value="Sig_transdc_His_kin_internal"/>
</dbReference>
<dbReference type="InterPro" id="IPR036890">
    <property type="entry name" value="HATPase_C_sf"/>
</dbReference>
<evidence type="ECO:0000313" key="4">
    <source>
        <dbReference type="EMBL" id="MCC2222749.1"/>
    </source>
</evidence>
<dbReference type="Proteomes" id="UP001198200">
    <property type="component" value="Unassembled WGS sequence"/>
</dbReference>
<dbReference type="Gene3D" id="3.30.565.10">
    <property type="entry name" value="Histidine kinase-like ATPase, C-terminal domain"/>
    <property type="match status" value="1"/>
</dbReference>
<comment type="caution">
    <text evidence="4">The sequence shown here is derived from an EMBL/GenBank/DDBJ whole genome shotgun (WGS) entry which is preliminary data.</text>
</comment>
<dbReference type="PANTHER" id="PTHR34220">
    <property type="entry name" value="SENSOR HISTIDINE KINASE YPDA"/>
    <property type="match status" value="1"/>
</dbReference>
<gene>
    <name evidence="4" type="ORF">LKD48_14150</name>
</gene>
<dbReference type="SUPFAM" id="SSF55874">
    <property type="entry name" value="ATPase domain of HSP90 chaperone/DNA topoisomerase II/histidine kinase"/>
    <property type="match status" value="1"/>
</dbReference>
<organism evidence="4 5">
    <name type="scientific">Anthropogastromicrobium aceti</name>
    <dbReference type="NCBI Taxonomy" id="2981768"/>
    <lineage>
        <taxon>Bacteria</taxon>
        <taxon>Bacillati</taxon>
        <taxon>Bacillota</taxon>
        <taxon>Clostridia</taxon>
        <taxon>Lachnospirales</taxon>
        <taxon>Lachnospiraceae</taxon>
        <taxon>Anthropogastromicrobium</taxon>
    </lineage>
</organism>
<sequence>MHIKVKQFSLRNIVFSILLIVMLLLSCLAGTLLISTNQNRNLVNQYVSETVELYVSQFQKEMDVMRVELINILESNEATNELPDYFNSESSQVFPILKKISEQLRIQAIWHDSVYGYYEYIGTSNALITSTGTKFSKSVKTSTERFLMVYLSANMTRRQNSLYHEFVKIEDQMYLLTWYMKGQKIAGNLIPLQRIFEDLENCTKGYTILPYIYDTDNEDNIFPQNVSEEEIRDFEQGTVKQTNIYCYAISGLGDLCIYVVPGNGVLQVANRWEVILIIMLVICILVCVVVVLIYIRHILFPLQSFVNSLDELDTDTYLHDNSSNNLLELESANEQFRNLVRKIQALKITIYEKELNEKQIELEFAQEQIRPHFFLNCISLIHGIADNKGETDIVTITSILSDYIRYIYKGSQVLRPLSEEIAHVENYISIQRFRYGEDYFQFDCMVDDGLGDIEIPVLLLQTLVENSFSHGLTPERKGEISLFITKEKHNDAECLYICVSDNGKGFSAEVLEKIENNGEIYYNNRRHVGLQNIKKRLNLIYGEQAEFHLSNMDENFGAISEVWIPLQTKDTN</sequence>
<evidence type="ECO:0000256" key="2">
    <source>
        <dbReference type="SAM" id="Phobius"/>
    </source>
</evidence>
<dbReference type="InterPro" id="IPR050640">
    <property type="entry name" value="Bact_2-comp_sensor_kinase"/>
</dbReference>
<keyword evidence="2" id="KW-0812">Transmembrane</keyword>
<evidence type="ECO:0000256" key="1">
    <source>
        <dbReference type="SAM" id="Coils"/>
    </source>
</evidence>
<feature type="transmembrane region" description="Helical" evidence="2">
    <location>
        <begin position="12"/>
        <end position="34"/>
    </location>
</feature>